<proteinExistence type="predicted"/>
<accession>A0A811V2S5</accession>
<evidence type="ECO:0000313" key="1">
    <source>
        <dbReference type="EMBL" id="CAD7004848.1"/>
    </source>
</evidence>
<organism evidence="1 2">
    <name type="scientific">Ceratitis capitata</name>
    <name type="common">Mediterranean fruit fly</name>
    <name type="synonym">Tephritis capitata</name>
    <dbReference type="NCBI Taxonomy" id="7213"/>
    <lineage>
        <taxon>Eukaryota</taxon>
        <taxon>Metazoa</taxon>
        <taxon>Ecdysozoa</taxon>
        <taxon>Arthropoda</taxon>
        <taxon>Hexapoda</taxon>
        <taxon>Insecta</taxon>
        <taxon>Pterygota</taxon>
        <taxon>Neoptera</taxon>
        <taxon>Endopterygota</taxon>
        <taxon>Diptera</taxon>
        <taxon>Brachycera</taxon>
        <taxon>Muscomorpha</taxon>
        <taxon>Tephritoidea</taxon>
        <taxon>Tephritidae</taxon>
        <taxon>Ceratitis</taxon>
        <taxon>Ceratitis</taxon>
    </lineage>
</organism>
<sequence length="110" mass="12042">MLLVMRCTHPNDKAMALGIIQSAIGLFGNVPCPLYMVPLRLGVSNMEAVLPPANVSGIHNGLVVWSKAHRIDINAEDGNETLASRQPLRLSAKSQWLRRTQAFEGKSIHT</sequence>
<reference evidence="1" key="1">
    <citation type="submission" date="2020-11" db="EMBL/GenBank/DDBJ databases">
        <authorList>
            <person name="Whitehead M."/>
        </authorList>
    </citation>
    <scope>NUCLEOTIDE SEQUENCE</scope>
    <source>
        <strain evidence="1">EGII</strain>
    </source>
</reference>
<dbReference type="EMBL" id="CAJHJT010000034">
    <property type="protein sequence ID" value="CAD7004848.1"/>
    <property type="molecule type" value="Genomic_DNA"/>
</dbReference>
<dbReference type="AlphaFoldDB" id="A0A811V2S5"/>
<gene>
    <name evidence="1" type="ORF">CCAP1982_LOCUS13233</name>
</gene>
<evidence type="ECO:0000313" key="2">
    <source>
        <dbReference type="Proteomes" id="UP000606786"/>
    </source>
</evidence>
<name>A0A811V2S5_CERCA</name>
<comment type="caution">
    <text evidence="1">The sequence shown here is derived from an EMBL/GenBank/DDBJ whole genome shotgun (WGS) entry which is preliminary data.</text>
</comment>
<dbReference type="Proteomes" id="UP000606786">
    <property type="component" value="Unassembled WGS sequence"/>
</dbReference>
<protein>
    <submittedName>
        <fullName evidence="1">(Mediterranean fruit fly) hypothetical protein</fullName>
    </submittedName>
</protein>
<dbReference type="OrthoDB" id="5062115at2759"/>
<keyword evidence="2" id="KW-1185">Reference proteome</keyword>